<dbReference type="AlphaFoldDB" id="A0A074LTL8"/>
<dbReference type="STRING" id="1157490.EL26_04950"/>
<sequence>MQQLRGNRFTAQLLRSQAPIQRNDWKNEHNKGRLTTAHSEMAGGKQAQLDHSVSQNQLKDLYETLKKIETLIQPSATLYEKTKTAFETLKTHLGVLSKTGLLNLPNNLTPGPKDRVADQGDTFDPQVAVAGNVVSRSARTPALEAIDNAARALVRLQTILPNQSQGMKEESYNEDFDGRVAELLDMIEKNLTSMEEGAEPKLNLNAWYQNAAGDKYVKKVPATWLDAAPADLGTAKQAYPANLAESEFEWTYDLKGYRKNGNEIETYDSTVTVMVNIPVEQWKHIYDRHTVRGFAGDVKAINTFWRDDPFTTVTQELLKPELELLIDRLSNLPDSPEEYVPLNAAARKLFFQGSMTQTKDENSDDVTVSIELDSIAPQDPALALALRPDQFPAPAPADADADAE</sequence>
<name>A0A074LTL8_9BACL</name>
<comment type="caution">
    <text evidence="1">The sequence shown here is derived from an EMBL/GenBank/DDBJ whole genome shotgun (WGS) entry which is preliminary data.</text>
</comment>
<dbReference type="EMBL" id="JMIR01000004">
    <property type="protein sequence ID" value="KEO84449.1"/>
    <property type="molecule type" value="Genomic_DNA"/>
</dbReference>
<gene>
    <name evidence="1" type="ORF">EL26_04950</name>
</gene>
<evidence type="ECO:0000313" key="1">
    <source>
        <dbReference type="EMBL" id="KEO84449.1"/>
    </source>
</evidence>
<organism evidence="1 2">
    <name type="scientific">Tumebacillus flagellatus</name>
    <dbReference type="NCBI Taxonomy" id="1157490"/>
    <lineage>
        <taxon>Bacteria</taxon>
        <taxon>Bacillati</taxon>
        <taxon>Bacillota</taxon>
        <taxon>Bacilli</taxon>
        <taxon>Bacillales</taxon>
        <taxon>Alicyclobacillaceae</taxon>
        <taxon>Tumebacillus</taxon>
    </lineage>
</organism>
<keyword evidence="2" id="KW-1185">Reference proteome</keyword>
<accession>A0A074LTL8</accession>
<reference evidence="1 2" key="1">
    <citation type="journal article" date="2013" name="Int. J. Syst. Evol. Microbiol.">
        <title>Tumebacillus flagellatus sp. nov., an alpha-amylase/pullulanase-producing bacterium isolated from cassava wastewater.</title>
        <authorList>
            <person name="Wang Q."/>
            <person name="Xie N."/>
            <person name="Qin Y."/>
            <person name="Shen N."/>
            <person name="Zhu J."/>
            <person name="Mi H."/>
            <person name="Huang R."/>
        </authorList>
    </citation>
    <scope>NUCLEOTIDE SEQUENCE [LARGE SCALE GENOMIC DNA]</scope>
    <source>
        <strain evidence="1 2">GST4</strain>
    </source>
</reference>
<evidence type="ECO:0000313" key="2">
    <source>
        <dbReference type="Proteomes" id="UP000027931"/>
    </source>
</evidence>
<protein>
    <submittedName>
        <fullName evidence="1">Uncharacterized protein</fullName>
    </submittedName>
</protein>
<dbReference type="Proteomes" id="UP000027931">
    <property type="component" value="Unassembled WGS sequence"/>
</dbReference>
<proteinExistence type="predicted"/>